<evidence type="ECO:0000313" key="1">
    <source>
        <dbReference type="EMBL" id="CAE6527042.1"/>
    </source>
</evidence>
<dbReference type="Proteomes" id="UP000663861">
    <property type="component" value="Unassembled WGS sequence"/>
</dbReference>
<dbReference type="EMBL" id="CAJMWY010004302">
    <property type="protein sequence ID" value="CAE6527042.1"/>
    <property type="molecule type" value="Genomic_DNA"/>
</dbReference>
<organism evidence="1 2">
    <name type="scientific">Rhizoctonia solani</name>
    <dbReference type="NCBI Taxonomy" id="456999"/>
    <lineage>
        <taxon>Eukaryota</taxon>
        <taxon>Fungi</taxon>
        <taxon>Dikarya</taxon>
        <taxon>Basidiomycota</taxon>
        <taxon>Agaricomycotina</taxon>
        <taxon>Agaricomycetes</taxon>
        <taxon>Cantharellales</taxon>
        <taxon>Ceratobasidiaceae</taxon>
        <taxon>Rhizoctonia</taxon>
    </lineage>
</organism>
<reference evidence="1" key="1">
    <citation type="submission" date="2021-01" db="EMBL/GenBank/DDBJ databases">
        <authorList>
            <person name="Kaushik A."/>
        </authorList>
    </citation>
    <scope>NUCLEOTIDE SEQUENCE</scope>
    <source>
        <strain evidence="1">AG4-RS23</strain>
    </source>
</reference>
<dbReference type="SUPFAM" id="SSF50998">
    <property type="entry name" value="Quinoprotein alcohol dehydrogenase-like"/>
    <property type="match status" value="1"/>
</dbReference>
<accession>A0A8H3DLT2</accession>
<name>A0A8H3DLT2_9AGAM</name>
<dbReference type="InterPro" id="IPR011047">
    <property type="entry name" value="Quinoprotein_ADH-like_sf"/>
</dbReference>
<sequence length="432" mass="48272">MSGQTETDEGGCLVVHCLRDPTRQALFRLDQISIYAHVEMSNGFVVFTCGPEAGDSLEVWRWAEDQDVYPLDCSPTESQRHLYKNATIGPGYGSSRRGVLVPMGILKHPDLTRASRLVYPTMCVGNQSGDSLFLWDIRTRKLTQTIEIEPSPYVRFRMNYVDVNETHVFVATHTVSVYSRATRQRVFYLDESHLAQITTHISSPTPLPSHGSVFTRRELSGYNTTDRPMISGHLPWDVIMAVHVSPDGDSFVAITFQGHMFHMNGLKSRATESGNDAVGRSRAHLRISATQVQSCLENLAYDGQRILAYGDMGLCLLNLEVSTQDHFAVSFGDGVAGELYPFPAKILNFMYPFGGMGQYGDCSCLQLTRDACWVAWMAQSHQGRWHDLFGSNRKTVGVIDFTREMMASISLDALNASVLIVTNVVARKFDYE</sequence>
<comment type="caution">
    <text evidence="1">The sequence shown here is derived from an EMBL/GenBank/DDBJ whole genome shotgun (WGS) entry which is preliminary data.</text>
</comment>
<gene>
    <name evidence="1" type="ORF">RDB_LOCUS166466</name>
</gene>
<dbReference type="AlphaFoldDB" id="A0A8H3DLT2"/>
<proteinExistence type="predicted"/>
<protein>
    <submittedName>
        <fullName evidence="1">Uncharacterized protein</fullName>
    </submittedName>
</protein>
<evidence type="ECO:0000313" key="2">
    <source>
        <dbReference type="Proteomes" id="UP000663861"/>
    </source>
</evidence>